<dbReference type="InterPro" id="IPR000160">
    <property type="entry name" value="GGDEF_dom"/>
</dbReference>
<dbReference type="InterPro" id="IPR029787">
    <property type="entry name" value="Nucleotide_cyclase"/>
</dbReference>
<dbReference type="PANTHER" id="PTHR44757">
    <property type="entry name" value="DIGUANYLATE CYCLASE DGCP"/>
    <property type="match status" value="1"/>
</dbReference>
<dbReference type="PROSITE" id="PS50887">
    <property type="entry name" value="GGDEF"/>
    <property type="match status" value="1"/>
</dbReference>
<dbReference type="OrthoDB" id="9762141at2"/>
<dbReference type="Pfam" id="PF13426">
    <property type="entry name" value="PAS_9"/>
    <property type="match status" value="1"/>
</dbReference>
<dbReference type="GO" id="GO:0006355">
    <property type="term" value="P:regulation of DNA-templated transcription"/>
    <property type="evidence" value="ECO:0007669"/>
    <property type="project" value="InterPro"/>
</dbReference>
<dbReference type="CDD" id="cd01949">
    <property type="entry name" value="GGDEF"/>
    <property type="match status" value="1"/>
</dbReference>
<dbReference type="SMART" id="SM00267">
    <property type="entry name" value="GGDEF"/>
    <property type="match status" value="1"/>
</dbReference>
<dbReference type="InterPro" id="IPR000014">
    <property type="entry name" value="PAS"/>
</dbReference>
<dbReference type="PANTHER" id="PTHR44757:SF2">
    <property type="entry name" value="BIOFILM ARCHITECTURE MAINTENANCE PROTEIN MBAA"/>
    <property type="match status" value="1"/>
</dbReference>
<dbReference type="InterPro" id="IPR052155">
    <property type="entry name" value="Biofilm_reg_signaling"/>
</dbReference>
<accession>A0A2U3K4D2</accession>
<dbReference type="Gene3D" id="3.20.20.450">
    <property type="entry name" value="EAL domain"/>
    <property type="match status" value="1"/>
</dbReference>
<sequence>MKIINTTNVNFFNLDNLLYACANLEIIYDLTSKPIDFEFVEINTAYESIMGLQRKDVIGRRITELEVSIIENDFNWLGFYGHAVLSNHPIVQEYYSRKSDRWYLFQGSSTGDGHLIATLIDITISKQKELELIKNNDLLAQMNEQNAILNKELRRQIEEISYNNQFMEINSKRYMGLVENSNDVIYSCSINGIITSVNKKFCELVAKGQQEIIGKEISQFMHFEDIQMGWDHLILEVFRTGKMSLAEYGFKMIDGSVRYYQVILSPISDVRNKIFEVIGTNQDITTLKQNEQKMMDLAYRDSLTNLPNKNLFLDRLKTSISIARRNGLKAAVVLVGLDNFKKINTALGYSSGDKIIVEVARKLVTCMRDYDTVARLSEDKFLLLFQNIRHINELFPIIDRINEVFEKYCIVNGNSIKVTASIGISVFPDDGDGVNAEDILINVDEAMYRAKELGKNRYNFFNQSMKEGFDRKIKLETMLKNAITNHEFVLHYQPQYEARTKRLRGFEALIRWNNPEVGLVMPKEFIPFAEETALIVPIGKWAIDTACNVCAKINKSYGLNLNMSVNISAIQLKHAGFEELVINAVADSGIEASNLELEVTESCFIDNFENVISVLKVLHTKGIRITLADFGTGNLALGQLKKMPINMVKLDKEFIDEIDPANPQDTLTESLISLVHKLNIEMLAGGVENKEQLDYLIKGKCDNIQGYFFEEPVPEEKIEGIINKGILENEGLSRMIQKAGLTYESFVRQKIQSVGKKWDTKL</sequence>
<evidence type="ECO:0000313" key="7">
    <source>
        <dbReference type="Proteomes" id="UP000238916"/>
    </source>
</evidence>
<dbReference type="InterPro" id="IPR035919">
    <property type="entry name" value="EAL_sf"/>
</dbReference>
<dbReference type="Gene3D" id="3.30.450.20">
    <property type="entry name" value="PAS domain"/>
    <property type="match status" value="2"/>
</dbReference>
<dbReference type="InterPro" id="IPR043128">
    <property type="entry name" value="Rev_trsase/Diguanyl_cyclase"/>
</dbReference>
<feature type="domain" description="PAC" evidence="3">
    <location>
        <begin position="244"/>
        <end position="296"/>
    </location>
</feature>
<dbReference type="InterPro" id="IPR001633">
    <property type="entry name" value="EAL_dom"/>
</dbReference>
<feature type="domain" description="EAL" evidence="4">
    <location>
        <begin position="472"/>
        <end position="726"/>
    </location>
</feature>
<dbReference type="NCBIfam" id="TIGR00254">
    <property type="entry name" value="GGDEF"/>
    <property type="match status" value="1"/>
</dbReference>
<dbReference type="Pfam" id="PF00563">
    <property type="entry name" value="EAL"/>
    <property type="match status" value="1"/>
</dbReference>
<dbReference type="SMART" id="SM00091">
    <property type="entry name" value="PAS"/>
    <property type="match status" value="2"/>
</dbReference>
<dbReference type="EMBL" id="OMOF01000040">
    <property type="protein sequence ID" value="SPF34501.1"/>
    <property type="molecule type" value="Genomic_DNA"/>
</dbReference>
<proteinExistence type="predicted"/>
<dbReference type="SUPFAM" id="SSF55073">
    <property type="entry name" value="Nucleotide cyclase"/>
    <property type="match status" value="1"/>
</dbReference>
<dbReference type="Proteomes" id="UP000238916">
    <property type="component" value="Unassembled WGS sequence"/>
</dbReference>
<name>A0A2U3K4D2_9FIRM</name>
<dbReference type="PROSITE" id="PS50112">
    <property type="entry name" value="PAS"/>
    <property type="match status" value="1"/>
</dbReference>
<evidence type="ECO:0000259" key="5">
    <source>
        <dbReference type="PROSITE" id="PS50887"/>
    </source>
</evidence>
<dbReference type="CDD" id="cd00130">
    <property type="entry name" value="PAS"/>
    <property type="match status" value="1"/>
</dbReference>
<evidence type="ECO:0000259" key="4">
    <source>
        <dbReference type="PROSITE" id="PS50883"/>
    </source>
</evidence>
<dbReference type="PROSITE" id="PS50883">
    <property type="entry name" value="EAL"/>
    <property type="match status" value="1"/>
</dbReference>
<dbReference type="Pfam" id="PF00989">
    <property type="entry name" value="PAS"/>
    <property type="match status" value="1"/>
</dbReference>
<dbReference type="InterPro" id="IPR035965">
    <property type="entry name" value="PAS-like_dom_sf"/>
</dbReference>
<dbReference type="PROSITE" id="PS50113">
    <property type="entry name" value="PAC"/>
    <property type="match status" value="1"/>
</dbReference>
<dbReference type="SMART" id="SM00052">
    <property type="entry name" value="EAL"/>
    <property type="match status" value="1"/>
</dbReference>
<dbReference type="AlphaFoldDB" id="A0A2U3K4D2"/>
<evidence type="ECO:0000313" key="6">
    <source>
        <dbReference type="EMBL" id="SPF34501.1"/>
    </source>
</evidence>
<reference evidence="7" key="1">
    <citation type="submission" date="2018-02" db="EMBL/GenBank/DDBJ databases">
        <authorList>
            <person name="Hausmann B."/>
        </authorList>
    </citation>
    <scope>NUCLEOTIDE SEQUENCE [LARGE SCALE GENOMIC DNA]</scope>
    <source>
        <strain evidence="7">Peat soil MAG SbF1</strain>
    </source>
</reference>
<dbReference type="SUPFAM" id="SSF55785">
    <property type="entry name" value="PYP-like sensor domain (PAS domain)"/>
    <property type="match status" value="2"/>
</dbReference>
<gene>
    <name evidence="6" type="ORF">SBF1_1340004</name>
</gene>
<dbReference type="SUPFAM" id="SSF141868">
    <property type="entry name" value="EAL domain-like"/>
    <property type="match status" value="1"/>
</dbReference>
<dbReference type="InterPro" id="IPR000700">
    <property type="entry name" value="PAS-assoc_C"/>
</dbReference>
<feature type="domain" description="GGDEF" evidence="5">
    <location>
        <begin position="328"/>
        <end position="463"/>
    </location>
</feature>
<protein>
    <submittedName>
        <fullName evidence="6">Diguanylate cyclase/phosphodiesterase with PAS/PAC sensor(S)</fullName>
    </submittedName>
</protein>
<dbReference type="CDD" id="cd01948">
    <property type="entry name" value="EAL"/>
    <property type="match status" value="1"/>
</dbReference>
<feature type="domain" description="PAS" evidence="2">
    <location>
        <begin position="170"/>
        <end position="225"/>
    </location>
</feature>
<feature type="coiled-coil region" evidence="1">
    <location>
        <begin position="139"/>
        <end position="170"/>
    </location>
</feature>
<organism evidence="6 7">
    <name type="scientific">Candidatus Desulfosporosinus infrequens</name>
    <dbReference type="NCBI Taxonomy" id="2043169"/>
    <lineage>
        <taxon>Bacteria</taxon>
        <taxon>Bacillati</taxon>
        <taxon>Bacillota</taxon>
        <taxon>Clostridia</taxon>
        <taxon>Eubacteriales</taxon>
        <taxon>Desulfitobacteriaceae</taxon>
        <taxon>Desulfosporosinus</taxon>
    </lineage>
</organism>
<dbReference type="InterPro" id="IPR013767">
    <property type="entry name" value="PAS_fold"/>
</dbReference>
<evidence type="ECO:0000259" key="2">
    <source>
        <dbReference type="PROSITE" id="PS50112"/>
    </source>
</evidence>
<dbReference type="Pfam" id="PF00990">
    <property type="entry name" value="GGDEF"/>
    <property type="match status" value="1"/>
</dbReference>
<evidence type="ECO:0000259" key="3">
    <source>
        <dbReference type="PROSITE" id="PS50113"/>
    </source>
</evidence>
<dbReference type="NCBIfam" id="TIGR00229">
    <property type="entry name" value="sensory_box"/>
    <property type="match status" value="1"/>
</dbReference>
<dbReference type="Gene3D" id="3.30.70.270">
    <property type="match status" value="1"/>
</dbReference>
<evidence type="ECO:0000256" key="1">
    <source>
        <dbReference type="SAM" id="Coils"/>
    </source>
</evidence>
<keyword evidence="1" id="KW-0175">Coiled coil</keyword>